<evidence type="ECO:0000313" key="2">
    <source>
        <dbReference type="Proteomes" id="UP000232688"/>
    </source>
</evidence>
<gene>
    <name evidence="1" type="ORF">RhiirA1_407287</name>
</gene>
<dbReference type="Proteomes" id="UP000232688">
    <property type="component" value="Unassembled WGS sequence"/>
</dbReference>
<dbReference type="VEuPathDB" id="FungiDB:RhiirA1_407287"/>
<proteinExistence type="predicted"/>
<dbReference type="EMBL" id="LLXH01000018">
    <property type="protein sequence ID" value="PKC75691.1"/>
    <property type="molecule type" value="Genomic_DNA"/>
</dbReference>
<organism evidence="1 2">
    <name type="scientific">Rhizophagus irregularis</name>
    <dbReference type="NCBI Taxonomy" id="588596"/>
    <lineage>
        <taxon>Eukaryota</taxon>
        <taxon>Fungi</taxon>
        <taxon>Fungi incertae sedis</taxon>
        <taxon>Mucoromycota</taxon>
        <taxon>Glomeromycotina</taxon>
        <taxon>Glomeromycetes</taxon>
        <taxon>Glomerales</taxon>
        <taxon>Glomeraceae</taxon>
        <taxon>Rhizophagus</taxon>
    </lineage>
</organism>
<dbReference type="AlphaFoldDB" id="A0A2N0SJF8"/>
<sequence>MEKPPALENDSVVLKLISDGERYSPWNDQDLCKVLRIKEEFQVYCVYRDAIKTI</sequence>
<name>A0A2N0SJF8_9GLOM</name>
<evidence type="ECO:0000313" key="1">
    <source>
        <dbReference type="EMBL" id="PKC75691.1"/>
    </source>
</evidence>
<protein>
    <submittedName>
        <fullName evidence="1">Uncharacterized protein</fullName>
    </submittedName>
</protein>
<reference evidence="1 2" key="2">
    <citation type="submission" date="2017-10" db="EMBL/GenBank/DDBJ databases">
        <title>Genome analyses suggest a sexual origin of heterokaryosis in a supposedly ancient asexual fungus.</title>
        <authorList>
            <person name="Corradi N."/>
            <person name="Sedzielewska K."/>
            <person name="Noel J."/>
            <person name="Charron P."/>
            <person name="Farinelli L."/>
            <person name="Marton T."/>
            <person name="Kruger M."/>
            <person name="Pelin A."/>
            <person name="Brachmann A."/>
            <person name="Corradi N."/>
        </authorList>
    </citation>
    <scope>NUCLEOTIDE SEQUENCE [LARGE SCALE GENOMIC DNA]</scope>
    <source>
        <strain evidence="1 2">A1</strain>
    </source>
</reference>
<reference evidence="1 2" key="1">
    <citation type="submission" date="2017-10" db="EMBL/GenBank/DDBJ databases">
        <title>Extensive intraspecific genome diversity in a model arbuscular mycorrhizal fungus.</title>
        <authorList>
            <person name="Chen E.C.H."/>
            <person name="Morin E."/>
            <person name="Baudet D."/>
            <person name="Noel J."/>
            <person name="Ndikumana S."/>
            <person name="Charron P."/>
            <person name="St-Onge C."/>
            <person name="Giorgi J."/>
            <person name="Grigoriev I.V."/>
            <person name="Roux C."/>
            <person name="Martin F.M."/>
            <person name="Corradi N."/>
        </authorList>
    </citation>
    <scope>NUCLEOTIDE SEQUENCE [LARGE SCALE GENOMIC DNA]</scope>
    <source>
        <strain evidence="1 2">A1</strain>
    </source>
</reference>
<comment type="caution">
    <text evidence="1">The sequence shown here is derived from an EMBL/GenBank/DDBJ whole genome shotgun (WGS) entry which is preliminary data.</text>
</comment>
<accession>A0A2N0SJF8</accession>